<accession>A0A388K9E9</accession>
<gene>
    <name evidence="2" type="ORF">CBR_g68688</name>
</gene>
<feature type="signal peptide" evidence="1">
    <location>
        <begin position="1"/>
        <end position="26"/>
    </location>
</feature>
<keyword evidence="3" id="KW-1185">Reference proteome</keyword>
<reference evidence="2 3" key="1">
    <citation type="journal article" date="2018" name="Cell">
        <title>The Chara Genome: Secondary Complexity and Implications for Plant Terrestrialization.</title>
        <authorList>
            <person name="Nishiyama T."/>
            <person name="Sakayama H."/>
            <person name="Vries J.D."/>
            <person name="Buschmann H."/>
            <person name="Saint-Marcoux D."/>
            <person name="Ullrich K.K."/>
            <person name="Haas F.B."/>
            <person name="Vanderstraeten L."/>
            <person name="Becker D."/>
            <person name="Lang D."/>
            <person name="Vosolsobe S."/>
            <person name="Rombauts S."/>
            <person name="Wilhelmsson P.K.I."/>
            <person name="Janitza P."/>
            <person name="Kern R."/>
            <person name="Heyl A."/>
            <person name="Rumpler F."/>
            <person name="Villalobos L.I.A.C."/>
            <person name="Clay J.M."/>
            <person name="Skokan R."/>
            <person name="Toyoda A."/>
            <person name="Suzuki Y."/>
            <person name="Kagoshima H."/>
            <person name="Schijlen E."/>
            <person name="Tajeshwar N."/>
            <person name="Catarino B."/>
            <person name="Hetherington A.J."/>
            <person name="Saltykova A."/>
            <person name="Bonnot C."/>
            <person name="Breuninger H."/>
            <person name="Symeonidi A."/>
            <person name="Radhakrishnan G.V."/>
            <person name="Van Nieuwerburgh F."/>
            <person name="Deforce D."/>
            <person name="Chang C."/>
            <person name="Karol K.G."/>
            <person name="Hedrich R."/>
            <person name="Ulvskov P."/>
            <person name="Glockner G."/>
            <person name="Delwiche C.F."/>
            <person name="Petrasek J."/>
            <person name="Van de Peer Y."/>
            <person name="Friml J."/>
            <person name="Beilby M."/>
            <person name="Dolan L."/>
            <person name="Kohara Y."/>
            <person name="Sugano S."/>
            <person name="Fujiyama A."/>
            <person name="Delaux P.-M."/>
            <person name="Quint M."/>
            <person name="TheiBen G."/>
            <person name="Hagemann M."/>
            <person name="Harholt J."/>
            <person name="Dunand C."/>
            <person name="Zachgo S."/>
            <person name="Langdale J."/>
            <person name="Maumus F."/>
            <person name="Straeten D.V.D."/>
            <person name="Gould S.B."/>
            <person name="Rensing S.A."/>
        </authorList>
    </citation>
    <scope>NUCLEOTIDE SEQUENCE [LARGE SCALE GENOMIC DNA]</scope>
    <source>
        <strain evidence="2 3">S276</strain>
    </source>
</reference>
<proteinExistence type="predicted"/>
<dbReference type="Proteomes" id="UP000265515">
    <property type="component" value="Unassembled WGS sequence"/>
</dbReference>
<organism evidence="2 3">
    <name type="scientific">Chara braunii</name>
    <name type="common">Braun's stonewort</name>
    <dbReference type="NCBI Taxonomy" id="69332"/>
    <lineage>
        <taxon>Eukaryota</taxon>
        <taxon>Viridiplantae</taxon>
        <taxon>Streptophyta</taxon>
        <taxon>Charophyceae</taxon>
        <taxon>Charales</taxon>
        <taxon>Characeae</taxon>
        <taxon>Chara</taxon>
    </lineage>
</organism>
<dbReference type="OrthoDB" id="152248at2759"/>
<dbReference type="PANTHER" id="PTHR38847:SF1">
    <property type="entry name" value="PSEUDOURIDINE SYNTHASE RSUA_RLUA-LIKE DOMAIN-CONTAINING PROTEIN"/>
    <property type="match status" value="1"/>
</dbReference>
<evidence type="ECO:0000313" key="3">
    <source>
        <dbReference type="Proteomes" id="UP000265515"/>
    </source>
</evidence>
<dbReference type="Pfam" id="PF14273">
    <property type="entry name" value="DUF4360"/>
    <property type="match status" value="1"/>
</dbReference>
<protein>
    <recommendedName>
        <fullName evidence="4">DUF4360 domain-containing protein</fullName>
    </recommendedName>
</protein>
<sequence length="209" mass="22686">MAASAKTMAAFILAAIIVLLGVTARAEPPPESAIDSFTYMGSGCPANSAVGEISKDGQVLTMKFSEFSATTDGGNAGKRKNCQISLKMRYPDGWTYLLETVMLRGYTRLDDKVKAVHRVSYYFTGEQGQGKFIKETLGEFDDNYEHSGPFSPLISSKCGLNRNLNVNMEVRVDNGDNPDGQANPAGEGFIDVDMADITVTFSVKWARCP</sequence>
<name>A0A388K9E9_CHABU</name>
<dbReference type="EMBL" id="BFEA01000078">
    <property type="protein sequence ID" value="GBG66704.1"/>
    <property type="molecule type" value="Genomic_DNA"/>
</dbReference>
<dbReference type="AlphaFoldDB" id="A0A388K9E9"/>
<keyword evidence="1" id="KW-0732">Signal</keyword>
<dbReference type="InterPro" id="IPR025649">
    <property type="entry name" value="DUF4360"/>
</dbReference>
<evidence type="ECO:0000313" key="2">
    <source>
        <dbReference type="EMBL" id="GBG66704.1"/>
    </source>
</evidence>
<evidence type="ECO:0000256" key="1">
    <source>
        <dbReference type="SAM" id="SignalP"/>
    </source>
</evidence>
<comment type="caution">
    <text evidence="2">The sequence shown here is derived from an EMBL/GenBank/DDBJ whole genome shotgun (WGS) entry which is preliminary data.</text>
</comment>
<dbReference type="Gramene" id="GBG66704">
    <property type="protein sequence ID" value="GBG66704"/>
    <property type="gene ID" value="CBR_g68688"/>
</dbReference>
<evidence type="ECO:0008006" key="4">
    <source>
        <dbReference type="Google" id="ProtNLM"/>
    </source>
</evidence>
<feature type="chain" id="PRO_5017428747" description="DUF4360 domain-containing protein" evidence="1">
    <location>
        <begin position="27"/>
        <end position="209"/>
    </location>
</feature>
<dbReference type="PANTHER" id="PTHR38847">
    <property type="match status" value="1"/>
</dbReference>